<keyword evidence="2" id="KW-0472">Membrane</keyword>
<dbReference type="Pfam" id="PF08924">
    <property type="entry name" value="Rv2525c_GlyHyd-like"/>
    <property type="match status" value="1"/>
</dbReference>
<evidence type="ECO:0000259" key="3">
    <source>
        <dbReference type="Pfam" id="PF01471"/>
    </source>
</evidence>
<dbReference type="Gene3D" id="1.10.101.10">
    <property type="entry name" value="PGBD-like superfamily/PGBD"/>
    <property type="match status" value="2"/>
</dbReference>
<proteinExistence type="predicted"/>
<dbReference type="InterPro" id="IPR015020">
    <property type="entry name" value="Rv2525c-like_Glyco_Hydro-like"/>
</dbReference>
<protein>
    <submittedName>
        <fullName evidence="5">Glycoside hydrolase domain-containing protein</fullName>
    </submittedName>
</protein>
<keyword evidence="5" id="KW-0378">Hydrolase</keyword>
<evidence type="ECO:0000313" key="5">
    <source>
        <dbReference type="EMBL" id="MEQ7848866.1"/>
    </source>
</evidence>
<dbReference type="InterPro" id="IPR002477">
    <property type="entry name" value="Peptidoglycan-bd-like"/>
</dbReference>
<feature type="region of interest" description="Disordered" evidence="1">
    <location>
        <begin position="1"/>
        <end position="45"/>
    </location>
</feature>
<keyword evidence="6" id="KW-1185">Reference proteome</keyword>
<name>A0ABV1P297_9ACTN</name>
<feature type="domain" description="Rv2525c-like glycoside hydrolase-like" evidence="4">
    <location>
        <begin position="123"/>
        <end position="342"/>
    </location>
</feature>
<keyword evidence="2" id="KW-0812">Transmembrane</keyword>
<keyword evidence="2" id="KW-1133">Transmembrane helix</keyword>
<dbReference type="InterPro" id="IPR036366">
    <property type="entry name" value="PGBDSf"/>
</dbReference>
<dbReference type="SUPFAM" id="SSF51445">
    <property type="entry name" value="(Trans)glycosidases"/>
    <property type="match status" value="1"/>
</dbReference>
<organism evidence="5 6">
    <name type="scientific">Nocardioides kribbensis</name>
    <dbReference type="NCBI Taxonomy" id="305517"/>
    <lineage>
        <taxon>Bacteria</taxon>
        <taxon>Bacillati</taxon>
        <taxon>Actinomycetota</taxon>
        <taxon>Actinomycetes</taxon>
        <taxon>Propionibacteriales</taxon>
        <taxon>Nocardioidaceae</taxon>
        <taxon>Nocardioides</taxon>
    </lineage>
</organism>
<feature type="transmembrane region" description="Helical" evidence="2">
    <location>
        <begin position="47"/>
        <end position="68"/>
    </location>
</feature>
<dbReference type="Pfam" id="PF01471">
    <property type="entry name" value="PG_binding_1"/>
    <property type="match status" value="2"/>
</dbReference>
<sequence length="517" mass="55256">MTRIQPAGSSDELSFPQPWSTAMTRPAPLSPASTTPHGRPSRRRRTLVSSALTGVLALGALAAVTGVAGGPGQGAERADAASLASSTTAAAARREGEVVVPGDFTGYGFDQCLAPTQETMNTWWRTSPFSAVGIYISGDSRACRSQPNLTPAWISTQVRKGWRLLPITLGPQASCQPRFPRYSDDRTINPSPGTQGTYVPALKMGRQEATSSVADAAALGIGAGSTLWYDLEGYNSADTHCRESALSFLSGWTQRLHALGYVSGVYSSAGSGIADLDKARINRPDRFMLPDRIWIARWDGVADTSTSYIREDGWRPGGRVKQYRGGHDEVWGGARINIDSNWLDLGKGSTAAPEEHCDGVRVNWPDYVPLQAPVTKNGRTTSSPATQVTALQCLLTEAGVYSGRLNGVYNDKLTAAVRTWQGRTGAKVTGRWYRDSWMTLHAAGSRPVLKTGSAGPAVRRVQRALNAASPDTRVVVTGVFAAPTERAVKAWQQRTGQQASGVVNVATWRKLAAGARG</sequence>
<dbReference type="InterPro" id="IPR036365">
    <property type="entry name" value="PGBD-like_sf"/>
</dbReference>
<feature type="domain" description="Peptidoglycan binding-like" evidence="3">
    <location>
        <begin position="386"/>
        <end position="432"/>
    </location>
</feature>
<dbReference type="EMBL" id="JBEGDP010000023">
    <property type="protein sequence ID" value="MEQ7848866.1"/>
    <property type="molecule type" value="Genomic_DNA"/>
</dbReference>
<dbReference type="RefSeq" id="WP_349805290.1">
    <property type="nucleotide sequence ID" value="NZ_JBEGDP010000023.1"/>
</dbReference>
<reference evidence="5 6" key="1">
    <citation type="submission" date="2024-02" db="EMBL/GenBank/DDBJ databases">
        <title>Full genome sequence of Nocardioides kribbensis.</title>
        <authorList>
            <person name="Poletto B.L."/>
            <person name="Silva G."/>
            <person name="Galante D."/>
            <person name="Campos K.R."/>
            <person name="Santos M.B.N."/>
            <person name="Sacchi C.T."/>
        </authorList>
    </citation>
    <scope>NUCLEOTIDE SEQUENCE [LARGE SCALE GENOMIC DNA]</scope>
    <source>
        <strain evidence="5 6">O4R</strain>
    </source>
</reference>
<evidence type="ECO:0000256" key="1">
    <source>
        <dbReference type="SAM" id="MobiDB-lite"/>
    </source>
</evidence>
<dbReference type="InterPro" id="IPR017853">
    <property type="entry name" value="GH"/>
</dbReference>
<comment type="caution">
    <text evidence="5">The sequence shown here is derived from an EMBL/GenBank/DDBJ whole genome shotgun (WGS) entry which is preliminary data.</text>
</comment>
<evidence type="ECO:0000313" key="6">
    <source>
        <dbReference type="Proteomes" id="UP001482520"/>
    </source>
</evidence>
<dbReference type="GO" id="GO:0016787">
    <property type="term" value="F:hydrolase activity"/>
    <property type="evidence" value="ECO:0007669"/>
    <property type="project" value="UniProtKB-KW"/>
</dbReference>
<gene>
    <name evidence="5" type="ORF">V6R90_16420</name>
</gene>
<dbReference type="Proteomes" id="UP001482520">
    <property type="component" value="Unassembled WGS sequence"/>
</dbReference>
<dbReference type="Gene3D" id="3.20.20.80">
    <property type="entry name" value="Glycosidases"/>
    <property type="match status" value="1"/>
</dbReference>
<feature type="compositionally biased region" description="Polar residues" evidence="1">
    <location>
        <begin position="7"/>
        <end position="23"/>
    </location>
</feature>
<evidence type="ECO:0000259" key="4">
    <source>
        <dbReference type="Pfam" id="PF08924"/>
    </source>
</evidence>
<evidence type="ECO:0000256" key="2">
    <source>
        <dbReference type="SAM" id="Phobius"/>
    </source>
</evidence>
<dbReference type="SUPFAM" id="SSF47090">
    <property type="entry name" value="PGBD-like"/>
    <property type="match status" value="2"/>
</dbReference>
<accession>A0ABV1P297</accession>
<feature type="domain" description="Peptidoglycan binding-like" evidence="3">
    <location>
        <begin position="455"/>
        <end position="511"/>
    </location>
</feature>